<dbReference type="UniPathway" id="UPA00219"/>
<dbReference type="RefSeq" id="WP_152213169.1">
    <property type="nucleotide sequence ID" value="NZ_WFLN01000007.1"/>
</dbReference>
<evidence type="ECO:0000256" key="3">
    <source>
        <dbReference type="ARBA" id="ARBA00007090"/>
    </source>
</evidence>
<dbReference type="InterPro" id="IPR001264">
    <property type="entry name" value="Glyco_trans_51"/>
</dbReference>
<dbReference type="GO" id="GO:0071555">
    <property type="term" value="P:cell wall organization"/>
    <property type="evidence" value="ECO:0007669"/>
    <property type="project" value="UniProtKB-KW"/>
</dbReference>
<evidence type="ECO:0000256" key="21">
    <source>
        <dbReference type="SAM" id="Phobius"/>
    </source>
</evidence>
<feature type="domain" description="Penicillin-binding protein transpeptidase" evidence="22">
    <location>
        <begin position="475"/>
        <end position="742"/>
    </location>
</feature>
<feature type="region of interest" description="Disordered" evidence="20">
    <location>
        <begin position="831"/>
        <end position="866"/>
    </location>
</feature>
<dbReference type="GO" id="GO:0006508">
    <property type="term" value="P:proteolysis"/>
    <property type="evidence" value="ECO:0007669"/>
    <property type="project" value="UniProtKB-KW"/>
</dbReference>
<keyword evidence="5" id="KW-0121">Carboxypeptidase</keyword>
<keyword evidence="25" id="KW-1185">Reference proteome</keyword>
<keyword evidence="12" id="KW-0573">Peptidoglycan synthesis</keyword>
<dbReference type="GO" id="GO:0009252">
    <property type="term" value="P:peptidoglycan biosynthetic process"/>
    <property type="evidence" value="ECO:0007669"/>
    <property type="project" value="UniProtKB-UniPathway"/>
</dbReference>
<dbReference type="InterPro" id="IPR036950">
    <property type="entry name" value="PBP_transglycosylase"/>
</dbReference>
<dbReference type="NCBIfam" id="TIGR02074">
    <property type="entry name" value="PBP_1a_fam"/>
    <property type="match status" value="1"/>
</dbReference>
<dbReference type="PANTHER" id="PTHR32282:SF27">
    <property type="entry name" value="PENICILLIN-BINDING PROTEIN 1A"/>
    <property type="match status" value="1"/>
</dbReference>
<dbReference type="EC" id="2.4.99.28" evidence="17"/>
<evidence type="ECO:0000256" key="6">
    <source>
        <dbReference type="ARBA" id="ARBA00022670"/>
    </source>
</evidence>
<keyword evidence="10" id="KW-0378">Hydrolase</keyword>
<evidence type="ECO:0000256" key="15">
    <source>
        <dbReference type="ARBA" id="ARBA00023268"/>
    </source>
</evidence>
<dbReference type="Proteomes" id="UP000442694">
    <property type="component" value="Unassembled WGS sequence"/>
</dbReference>
<dbReference type="GO" id="GO:0030288">
    <property type="term" value="C:outer membrane-bounded periplasmic space"/>
    <property type="evidence" value="ECO:0007669"/>
    <property type="project" value="TreeGrafter"/>
</dbReference>
<comment type="subcellular location">
    <subcellularLocation>
        <location evidence="1">Membrane</location>
    </subcellularLocation>
</comment>
<keyword evidence="6" id="KW-0645">Protease</keyword>
<gene>
    <name evidence="24" type="ORF">GCL57_09815</name>
</gene>
<keyword evidence="14 21" id="KW-0472">Membrane</keyword>
<dbReference type="InterPro" id="IPR023346">
    <property type="entry name" value="Lysozyme-like_dom_sf"/>
</dbReference>
<evidence type="ECO:0000256" key="10">
    <source>
        <dbReference type="ARBA" id="ARBA00022801"/>
    </source>
</evidence>
<dbReference type="AlphaFoldDB" id="A0A833JBU3"/>
<evidence type="ECO:0000313" key="24">
    <source>
        <dbReference type="EMBL" id="KAB8029826.1"/>
    </source>
</evidence>
<evidence type="ECO:0000256" key="16">
    <source>
        <dbReference type="ARBA" id="ARBA00023316"/>
    </source>
</evidence>
<evidence type="ECO:0000256" key="18">
    <source>
        <dbReference type="ARBA" id="ARBA00049902"/>
    </source>
</evidence>
<evidence type="ECO:0000256" key="11">
    <source>
        <dbReference type="ARBA" id="ARBA00022960"/>
    </source>
</evidence>
<feature type="transmembrane region" description="Helical" evidence="21">
    <location>
        <begin position="28"/>
        <end position="45"/>
    </location>
</feature>
<dbReference type="Gene3D" id="1.10.3810.10">
    <property type="entry name" value="Biosynthetic peptidoglycan transglycosylase-like"/>
    <property type="match status" value="1"/>
</dbReference>
<evidence type="ECO:0000256" key="1">
    <source>
        <dbReference type="ARBA" id="ARBA00004370"/>
    </source>
</evidence>
<keyword evidence="7" id="KW-0328">Glycosyltransferase</keyword>
<dbReference type="SUPFAM" id="SSF56601">
    <property type="entry name" value="beta-lactamase/transpeptidase-like"/>
    <property type="match status" value="1"/>
</dbReference>
<evidence type="ECO:0000256" key="2">
    <source>
        <dbReference type="ARBA" id="ARBA00004752"/>
    </source>
</evidence>
<dbReference type="FunFam" id="1.10.3810.10:FF:000003">
    <property type="entry name" value="Penicillin-binding protein 1a"/>
    <property type="match status" value="1"/>
</dbReference>
<dbReference type="Pfam" id="PF00905">
    <property type="entry name" value="Transpeptidase"/>
    <property type="match status" value="1"/>
</dbReference>
<evidence type="ECO:0000256" key="19">
    <source>
        <dbReference type="ARBA" id="ARBA00060592"/>
    </source>
</evidence>
<sequence>MLRRVFKIFIYYTREKYEQFLLSKIKKLFVFLFIFITILAFYKLYKIEKSLPSVEKLANYEPALPTVLYSQDGIKIAELFQERRYPVLLTEVTPFLKNAFIAAEDADFYSHKGLDFKGFFRAFYHFITFSNQKQGGSTITQQLAKNVLLTKERTITRKIKDILMARKIEESFSKDKILELYLNNIYLGNGAYGIEAASENYFRKSNIKLSLAQAALIAGLTPAPSAYDPTDNLEVAKIRQTYVLDRMLKREMITQSQYDRAIKEKITVYKAESPNNKVAPYFVAEVKKQLVNQLEIENIETSGLTIYTTLHSKIQIAAQTGVQNFSKQYEGRKSFKGAIKRHGEDIHDTILKLINVPLKEIDNEIAIVTSIDDELRSVGVVTQKGIGVLLAEDISWALHAGRSKETDLESLNYILKVGDEIHVQKVKGDIPARVTDNRKFVTKLQSHLKKFNITVSNRMTRYTLTDSVGIEAASMVMDAKTGEVLAMVGGENFIQSQFNRATQAERQVGSSVKPLYYSYAIDNGFSPASLIDSPQIDIDGWQPENYEGEETGRVTLRHSLTMSLNIPSIFLFHTVGATKISKQLNRFGFSWPSSDLSLALGSGSTSLLKMVQAYSVFANQGKLAQAYYIQEVVDRKGNIIYTARDKKIYASPVTPQFVEDAPYLPGKVSNRQEDPSSLQMISPQAAFVTLDLLRAVVHSGTGQAVLGVSPYVGGKTGTTNGNTDAWFMGVASQLVAGVWIGYDDSSKTLGGGGTGAGMAAPIWKSMMQTAVKVYPQLDSNRPNGVHEIRVDRDTGEYSAAPNSIYVYVIDGTEPGGIYSKNAFEDAQSELLNNSHLQTKPDKEGELPEGVPNPSTSGSIKYKSDKY</sequence>
<evidence type="ECO:0000256" key="13">
    <source>
        <dbReference type="ARBA" id="ARBA00022989"/>
    </source>
</evidence>
<evidence type="ECO:0000256" key="9">
    <source>
        <dbReference type="ARBA" id="ARBA00022692"/>
    </source>
</evidence>
<comment type="similarity">
    <text evidence="4">In the N-terminal section; belongs to the glycosyltransferase 51 family.</text>
</comment>
<evidence type="ECO:0000256" key="20">
    <source>
        <dbReference type="SAM" id="MobiDB-lite"/>
    </source>
</evidence>
<protein>
    <recommendedName>
        <fullName evidence="17">peptidoglycan glycosyltransferase</fullName>
        <ecNumber evidence="17">2.4.99.28</ecNumber>
    </recommendedName>
</protein>
<feature type="domain" description="Glycosyl transferase family 51" evidence="23">
    <location>
        <begin position="76"/>
        <end position="247"/>
    </location>
</feature>
<evidence type="ECO:0000256" key="14">
    <source>
        <dbReference type="ARBA" id="ARBA00023136"/>
    </source>
</evidence>
<keyword evidence="9 21" id="KW-0812">Transmembrane</keyword>
<dbReference type="GO" id="GO:0004180">
    <property type="term" value="F:carboxypeptidase activity"/>
    <property type="evidence" value="ECO:0007669"/>
    <property type="project" value="UniProtKB-KW"/>
</dbReference>
<accession>A0A833JBU3</accession>
<dbReference type="GO" id="GO:0016020">
    <property type="term" value="C:membrane"/>
    <property type="evidence" value="ECO:0007669"/>
    <property type="project" value="UniProtKB-SubCell"/>
</dbReference>
<comment type="pathway">
    <text evidence="19">Glycan biosynthesis.</text>
</comment>
<keyword evidence="11" id="KW-0133">Cell shape</keyword>
<evidence type="ECO:0000259" key="22">
    <source>
        <dbReference type="Pfam" id="PF00905"/>
    </source>
</evidence>
<evidence type="ECO:0000256" key="12">
    <source>
        <dbReference type="ARBA" id="ARBA00022984"/>
    </source>
</evidence>
<keyword evidence="15" id="KW-0511">Multifunctional enzyme</keyword>
<dbReference type="SUPFAM" id="SSF53955">
    <property type="entry name" value="Lysozyme-like"/>
    <property type="match status" value="1"/>
</dbReference>
<keyword evidence="16" id="KW-0961">Cell wall biogenesis/degradation</keyword>
<comment type="caution">
    <text evidence="24">The sequence shown here is derived from an EMBL/GenBank/DDBJ whole genome shotgun (WGS) entry which is preliminary data.</text>
</comment>
<evidence type="ECO:0000259" key="23">
    <source>
        <dbReference type="Pfam" id="PF00912"/>
    </source>
</evidence>
<evidence type="ECO:0000256" key="5">
    <source>
        <dbReference type="ARBA" id="ARBA00022645"/>
    </source>
</evidence>
<organism evidence="24 25">
    <name type="scientific">Fluviispira multicolorata</name>
    <dbReference type="NCBI Taxonomy" id="2654512"/>
    <lineage>
        <taxon>Bacteria</taxon>
        <taxon>Pseudomonadati</taxon>
        <taxon>Bdellovibrionota</taxon>
        <taxon>Oligoflexia</taxon>
        <taxon>Silvanigrellales</taxon>
        <taxon>Silvanigrellaceae</taxon>
        <taxon>Fluviispira</taxon>
    </lineage>
</organism>
<reference evidence="24 25" key="1">
    <citation type="submission" date="2019-10" db="EMBL/GenBank/DDBJ databases">
        <title>New genus of Silvanigrellaceae.</title>
        <authorList>
            <person name="Pitt A."/>
            <person name="Hahn M.W."/>
        </authorList>
    </citation>
    <scope>NUCLEOTIDE SEQUENCE [LARGE SCALE GENOMIC DNA]</scope>
    <source>
        <strain evidence="24 25">33A1-SZDP</strain>
    </source>
</reference>
<proteinExistence type="inferred from homology"/>
<dbReference type="GO" id="GO:0008955">
    <property type="term" value="F:peptidoglycan glycosyltransferase activity"/>
    <property type="evidence" value="ECO:0007669"/>
    <property type="project" value="UniProtKB-EC"/>
</dbReference>
<evidence type="ECO:0000256" key="4">
    <source>
        <dbReference type="ARBA" id="ARBA00007739"/>
    </source>
</evidence>
<dbReference type="GO" id="GO:0008658">
    <property type="term" value="F:penicillin binding"/>
    <property type="evidence" value="ECO:0007669"/>
    <property type="project" value="InterPro"/>
</dbReference>
<evidence type="ECO:0000256" key="17">
    <source>
        <dbReference type="ARBA" id="ARBA00044770"/>
    </source>
</evidence>
<comment type="pathway">
    <text evidence="2">Cell wall biogenesis; peptidoglycan biosynthesis.</text>
</comment>
<keyword evidence="8" id="KW-0808">Transferase</keyword>
<dbReference type="GO" id="GO:0008360">
    <property type="term" value="P:regulation of cell shape"/>
    <property type="evidence" value="ECO:0007669"/>
    <property type="project" value="UniProtKB-KW"/>
</dbReference>
<comment type="similarity">
    <text evidence="3">In the C-terminal section; belongs to the transpeptidase family.</text>
</comment>
<name>A0A833JBU3_9BACT</name>
<evidence type="ECO:0000256" key="8">
    <source>
        <dbReference type="ARBA" id="ARBA00022679"/>
    </source>
</evidence>
<dbReference type="Pfam" id="PF00912">
    <property type="entry name" value="Transgly"/>
    <property type="match status" value="1"/>
</dbReference>
<dbReference type="InterPro" id="IPR050396">
    <property type="entry name" value="Glycosyltr_51/Transpeptidase"/>
</dbReference>
<dbReference type="PANTHER" id="PTHR32282">
    <property type="entry name" value="BINDING PROTEIN TRANSPEPTIDASE, PUTATIVE-RELATED"/>
    <property type="match status" value="1"/>
</dbReference>
<comment type="catalytic activity">
    <reaction evidence="18">
        <text>[GlcNAc-(1-&gt;4)-Mur2Ac(oyl-L-Ala-gamma-D-Glu-L-Lys-D-Ala-D-Ala)](n)-di-trans,octa-cis-undecaprenyl diphosphate + beta-D-GlcNAc-(1-&gt;4)-Mur2Ac(oyl-L-Ala-gamma-D-Glu-L-Lys-D-Ala-D-Ala)-di-trans,octa-cis-undecaprenyl diphosphate = [GlcNAc-(1-&gt;4)-Mur2Ac(oyl-L-Ala-gamma-D-Glu-L-Lys-D-Ala-D-Ala)](n+1)-di-trans,octa-cis-undecaprenyl diphosphate + di-trans,octa-cis-undecaprenyl diphosphate + H(+)</text>
        <dbReference type="Rhea" id="RHEA:23708"/>
        <dbReference type="Rhea" id="RHEA-COMP:9602"/>
        <dbReference type="Rhea" id="RHEA-COMP:9603"/>
        <dbReference type="ChEBI" id="CHEBI:15378"/>
        <dbReference type="ChEBI" id="CHEBI:58405"/>
        <dbReference type="ChEBI" id="CHEBI:60033"/>
        <dbReference type="ChEBI" id="CHEBI:78435"/>
        <dbReference type="EC" id="2.4.99.28"/>
    </reaction>
</comment>
<dbReference type="InterPro" id="IPR012338">
    <property type="entry name" value="Beta-lactam/transpept-like"/>
</dbReference>
<dbReference type="EMBL" id="WFLN01000007">
    <property type="protein sequence ID" value="KAB8029826.1"/>
    <property type="molecule type" value="Genomic_DNA"/>
</dbReference>
<keyword evidence="13 21" id="KW-1133">Transmembrane helix</keyword>
<evidence type="ECO:0000256" key="7">
    <source>
        <dbReference type="ARBA" id="ARBA00022676"/>
    </source>
</evidence>
<evidence type="ECO:0000313" key="25">
    <source>
        <dbReference type="Proteomes" id="UP000442694"/>
    </source>
</evidence>
<dbReference type="Gene3D" id="3.40.710.10">
    <property type="entry name" value="DD-peptidase/beta-lactamase superfamily"/>
    <property type="match status" value="2"/>
</dbReference>
<dbReference type="InterPro" id="IPR001460">
    <property type="entry name" value="PCN-bd_Tpept"/>
</dbReference>